<dbReference type="InParanoid" id="A0A6P7G0Y6"/>
<keyword evidence="6" id="KW-0378">Hydrolase</keyword>
<dbReference type="PANTHER" id="PTHR22930:SF289">
    <property type="entry name" value="DDE TNP4 DOMAIN-CONTAINING PROTEIN-RELATED"/>
    <property type="match status" value="1"/>
</dbReference>
<gene>
    <name evidence="11" type="primary">LOC114336361</name>
</gene>
<dbReference type="AlphaFoldDB" id="A0A6P7G0Y6"/>
<comment type="cofactor">
    <cofactor evidence="1">
        <name>a divalent metal cation</name>
        <dbReference type="ChEBI" id="CHEBI:60240"/>
    </cofactor>
</comment>
<evidence type="ECO:0000313" key="9">
    <source>
        <dbReference type="EnsemblMetazoa" id="XP_028142516.1"/>
    </source>
</evidence>
<evidence type="ECO:0000256" key="1">
    <source>
        <dbReference type="ARBA" id="ARBA00001968"/>
    </source>
</evidence>
<keyword evidence="4" id="KW-0540">Nuclease</keyword>
<evidence type="ECO:0000256" key="5">
    <source>
        <dbReference type="ARBA" id="ARBA00022723"/>
    </source>
</evidence>
<evidence type="ECO:0000256" key="2">
    <source>
        <dbReference type="ARBA" id="ARBA00004123"/>
    </source>
</evidence>
<evidence type="ECO:0000256" key="4">
    <source>
        <dbReference type="ARBA" id="ARBA00022722"/>
    </source>
</evidence>
<evidence type="ECO:0000313" key="11">
    <source>
        <dbReference type="RefSeq" id="XP_028142516.1"/>
    </source>
</evidence>
<evidence type="ECO:0000256" key="6">
    <source>
        <dbReference type="ARBA" id="ARBA00022801"/>
    </source>
</evidence>
<dbReference type="KEGG" id="dvv:114336361"/>
<name>A0A6P7G0Y6_DIAVI</name>
<keyword evidence="5" id="KW-0479">Metal-binding</keyword>
<dbReference type="RefSeq" id="XP_028142516.1">
    <property type="nucleotide sequence ID" value="XM_028286715.1"/>
</dbReference>
<sequence length="375" mass="42842">MDLNNMLYWNDLMLNDILEAVEDLQIGRDVLQPTDPFLLSDRKFVQVFRLSKGMVQELVEMVSPFMLPQSRGSALSITTRVLAALRFYASGSHQEITGTNHYISISQASTSRAIVEVTNALNRPEILNHKVKFPRTQHEREALRTRFFDLYGFPGILGIIDCTHVAIVAPKDPNHPEHIYVNRKNYHSLNVQLVCDHDLKILNVNSRFPGSSHDAFIWAQSPISTYMENCYRRNPANVFFLLGDSGYPTRPWLLTPLPNPVNPGEQLFNDRLCSIRSLIERCNGVLKNRFRCLLRYRTMHYHPTLSGKIVNACCILHNMCIENNVPIPEELHPVEPDYGMYAAGNVVNIRPTANPDLAAARRLQQNIINNHFNIQ</sequence>
<evidence type="ECO:0000256" key="7">
    <source>
        <dbReference type="ARBA" id="ARBA00023242"/>
    </source>
</evidence>
<keyword evidence="10" id="KW-1185">Reference proteome</keyword>
<dbReference type="Proteomes" id="UP001652700">
    <property type="component" value="Unplaced"/>
</dbReference>
<keyword evidence="7" id="KW-0539">Nucleus</keyword>
<comment type="similarity">
    <text evidence="3">Belongs to the HARBI1 family.</text>
</comment>
<dbReference type="InterPro" id="IPR027806">
    <property type="entry name" value="HARBI1_dom"/>
</dbReference>
<dbReference type="GO" id="GO:0005634">
    <property type="term" value="C:nucleus"/>
    <property type="evidence" value="ECO:0007669"/>
    <property type="project" value="UniProtKB-SubCell"/>
</dbReference>
<proteinExistence type="inferred from homology"/>
<dbReference type="PANTHER" id="PTHR22930">
    <property type="match status" value="1"/>
</dbReference>
<evidence type="ECO:0000313" key="10">
    <source>
        <dbReference type="Proteomes" id="UP001652700"/>
    </source>
</evidence>
<dbReference type="EnsemblMetazoa" id="XM_028286715.2">
    <property type="protein sequence ID" value="XP_028142516.1"/>
    <property type="gene ID" value="LOC114336361"/>
</dbReference>
<reference evidence="11" key="1">
    <citation type="submission" date="2025-04" db="UniProtKB">
        <authorList>
            <consortium name="RefSeq"/>
        </authorList>
    </citation>
    <scope>IDENTIFICATION</scope>
    <source>
        <tissue evidence="11">Whole insect</tissue>
    </source>
</reference>
<accession>A0A6P7G0Y6</accession>
<organism evidence="11">
    <name type="scientific">Diabrotica virgifera virgifera</name>
    <name type="common">western corn rootworm</name>
    <dbReference type="NCBI Taxonomy" id="50390"/>
    <lineage>
        <taxon>Eukaryota</taxon>
        <taxon>Metazoa</taxon>
        <taxon>Ecdysozoa</taxon>
        <taxon>Arthropoda</taxon>
        <taxon>Hexapoda</taxon>
        <taxon>Insecta</taxon>
        <taxon>Pterygota</taxon>
        <taxon>Neoptera</taxon>
        <taxon>Endopterygota</taxon>
        <taxon>Coleoptera</taxon>
        <taxon>Polyphaga</taxon>
        <taxon>Cucujiformia</taxon>
        <taxon>Chrysomeloidea</taxon>
        <taxon>Chrysomelidae</taxon>
        <taxon>Galerucinae</taxon>
        <taxon>Diabroticina</taxon>
        <taxon>Diabroticites</taxon>
        <taxon>Diabrotica</taxon>
    </lineage>
</organism>
<reference evidence="9" key="2">
    <citation type="submission" date="2025-05" db="UniProtKB">
        <authorList>
            <consortium name="EnsemblMetazoa"/>
        </authorList>
    </citation>
    <scope>IDENTIFICATION</scope>
</reference>
<dbReference type="GeneID" id="114336361"/>
<protein>
    <submittedName>
        <fullName evidence="11">Nuclease HARBI1</fullName>
    </submittedName>
</protein>
<dbReference type="GO" id="GO:0046872">
    <property type="term" value="F:metal ion binding"/>
    <property type="evidence" value="ECO:0007669"/>
    <property type="project" value="UniProtKB-KW"/>
</dbReference>
<dbReference type="OrthoDB" id="8193938at2759"/>
<dbReference type="InterPro" id="IPR045249">
    <property type="entry name" value="HARBI1-like"/>
</dbReference>
<evidence type="ECO:0000259" key="8">
    <source>
        <dbReference type="Pfam" id="PF13359"/>
    </source>
</evidence>
<dbReference type="EnsemblMetazoa" id="XM_050656383.1">
    <property type="protein sequence ID" value="XP_050512340.1"/>
    <property type="gene ID" value="LOC126888275"/>
</dbReference>
<feature type="domain" description="DDE Tnp4" evidence="8">
    <location>
        <begin position="160"/>
        <end position="318"/>
    </location>
</feature>
<dbReference type="GO" id="GO:0016787">
    <property type="term" value="F:hydrolase activity"/>
    <property type="evidence" value="ECO:0007669"/>
    <property type="project" value="UniProtKB-KW"/>
</dbReference>
<evidence type="ECO:0000256" key="3">
    <source>
        <dbReference type="ARBA" id="ARBA00006958"/>
    </source>
</evidence>
<comment type="subcellular location">
    <subcellularLocation>
        <location evidence="2">Nucleus</location>
    </subcellularLocation>
</comment>
<dbReference type="Pfam" id="PF13359">
    <property type="entry name" value="DDE_Tnp_4"/>
    <property type="match status" value="1"/>
</dbReference>
<dbReference type="EnsemblMetazoa" id="XM_050641739.1">
    <property type="protein sequence ID" value="XP_050497696.1"/>
    <property type="gene ID" value="LOC126878845"/>
</dbReference>
<dbReference type="GO" id="GO:0004518">
    <property type="term" value="F:nuclease activity"/>
    <property type="evidence" value="ECO:0007669"/>
    <property type="project" value="UniProtKB-KW"/>
</dbReference>